<keyword evidence="3" id="KW-1185">Reference proteome</keyword>
<dbReference type="AlphaFoldDB" id="A0AAW1YXY5"/>
<dbReference type="Proteomes" id="UP001479290">
    <property type="component" value="Unassembled WGS sequence"/>
</dbReference>
<comment type="caution">
    <text evidence="2">The sequence shown here is derived from an EMBL/GenBank/DDBJ whole genome shotgun (WGS) entry which is preliminary data.</text>
</comment>
<evidence type="ECO:0000313" key="3">
    <source>
        <dbReference type="Proteomes" id="UP001479290"/>
    </source>
</evidence>
<organism evidence="2 3">
    <name type="scientific">Culter alburnus</name>
    <name type="common">Topmouth culter</name>
    <dbReference type="NCBI Taxonomy" id="194366"/>
    <lineage>
        <taxon>Eukaryota</taxon>
        <taxon>Metazoa</taxon>
        <taxon>Chordata</taxon>
        <taxon>Craniata</taxon>
        <taxon>Vertebrata</taxon>
        <taxon>Euteleostomi</taxon>
        <taxon>Actinopterygii</taxon>
        <taxon>Neopterygii</taxon>
        <taxon>Teleostei</taxon>
        <taxon>Ostariophysi</taxon>
        <taxon>Cypriniformes</taxon>
        <taxon>Xenocyprididae</taxon>
        <taxon>Xenocypridinae</taxon>
        <taxon>Culter</taxon>
    </lineage>
</organism>
<dbReference type="EMBL" id="JAWDJR010000023">
    <property type="protein sequence ID" value="KAK9953523.1"/>
    <property type="molecule type" value="Genomic_DNA"/>
</dbReference>
<reference evidence="2 3" key="1">
    <citation type="submission" date="2024-05" db="EMBL/GenBank/DDBJ databases">
        <title>A high-quality chromosomal-level genome assembly of Topmouth culter (Culter alburnus).</title>
        <authorList>
            <person name="Zhao H."/>
        </authorList>
    </citation>
    <scope>NUCLEOTIDE SEQUENCE [LARGE SCALE GENOMIC DNA]</scope>
    <source>
        <strain evidence="2">CATC2023</strain>
        <tissue evidence="2">Muscle</tissue>
    </source>
</reference>
<accession>A0AAW1YXY5</accession>
<proteinExistence type="predicted"/>
<evidence type="ECO:0000256" key="1">
    <source>
        <dbReference type="SAM" id="SignalP"/>
    </source>
</evidence>
<gene>
    <name evidence="2" type="ORF">ABG768_017508</name>
</gene>
<feature type="signal peptide" evidence="1">
    <location>
        <begin position="1"/>
        <end position="20"/>
    </location>
</feature>
<evidence type="ECO:0000313" key="2">
    <source>
        <dbReference type="EMBL" id="KAK9953523.1"/>
    </source>
</evidence>
<evidence type="ECO:0008006" key="4">
    <source>
        <dbReference type="Google" id="ProtNLM"/>
    </source>
</evidence>
<name>A0AAW1YXY5_CULAL</name>
<feature type="chain" id="PRO_5043576157" description="Secreted protein" evidence="1">
    <location>
        <begin position="21"/>
        <end position="130"/>
    </location>
</feature>
<keyword evidence="1" id="KW-0732">Signal</keyword>
<sequence>MWYSLHVGLFTLAAFKVTSSKRVHANTKFLTAECLSTLTPLADTRVSVCVPSAPSDPRQTKASLLIQIFCLCLLPEQGNLLRLGPDCLFSGSFVLHRLEKFKQPNAERRWWRIPNGTGKEPWNPRIPYIV</sequence>
<protein>
    <recommendedName>
        <fullName evidence="4">Secreted protein</fullName>
    </recommendedName>
</protein>